<evidence type="ECO:0000313" key="3">
    <source>
        <dbReference type="Proteomes" id="UP000043316"/>
    </source>
</evidence>
<keyword evidence="1" id="KW-1133">Transmembrane helix</keyword>
<evidence type="ECO:0000256" key="1">
    <source>
        <dbReference type="SAM" id="Phobius"/>
    </source>
</evidence>
<keyword evidence="1" id="KW-0472">Membrane</keyword>
<dbReference type="EMBL" id="CWJI01000006">
    <property type="protein sequence ID" value="CRY55587.1"/>
    <property type="molecule type" value="Genomic_DNA"/>
</dbReference>
<name>A0A0H5LXG9_YERIN</name>
<sequence length="40" mass="4626">MLAPILVIHYQYCSAIFISTSFYAVKSSYYLRSQVTYLNA</sequence>
<feature type="transmembrane region" description="Helical" evidence="1">
    <location>
        <begin position="6"/>
        <end position="25"/>
    </location>
</feature>
<dbReference type="AlphaFoldDB" id="A0A0H5LXG9"/>
<reference evidence="3" key="1">
    <citation type="submission" date="2015-03" db="EMBL/GenBank/DDBJ databases">
        <authorList>
            <consortium name="Pathogen Informatics"/>
        </authorList>
    </citation>
    <scope>NUCLEOTIDE SEQUENCE [LARGE SCALE GENOMIC DNA]</scope>
    <source>
        <strain evidence="3">R148</strain>
    </source>
</reference>
<evidence type="ECO:0000313" key="2">
    <source>
        <dbReference type="EMBL" id="CRY55587.1"/>
    </source>
</evidence>
<keyword evidence="1" id="KW-0812">Transmembrane</keyword>
<dbReference type="Proteomes" id="UP000043316">
    <property type="component" value="Unassembled WGS sequence"/>
</dbReference>
<organism evidence="2 3">
    <name type="scientific">Yersinia intermedia</name>
    <dbReference type="NCBI Taxonomy" id="631"/>
    <lineage>
        <taxon>Bacteria</taxon>
        <taxon>Pseudomonadati</taxon>
        <taxon>Pseudomonadota</taxon>
        <taxon>Gammaproteobacteria</taxon>
        <taxon>Enterobacterales</taxon>
        <taxon>Yersiniaceae</taxon>
        <taxon>Yersinia</taxon>
    </lineage>
</organism>
<proteinExistence type="predicted"/>
<gene>
    <name evidence="2" type="ORF">ERS008476_02587</name>
</gene>
<protein>
    <submittedName>
        <fullName evidence="2">Uncharacterized protein</fullName>
    </submittedName>
</protein>
<accession>A0A0H5LXG9</accession>